<feature type="compositionally biased region" description="Basic and acidic residues" evidence="2">
    <location>
        <begin position="252"/>
        <end position="268"/>
    </location>
</feature>
<dbReference type="AlphaFoldDB" id="A0AAV9XXP3"/>
<sequence length="301" mass="34727">MRKVRYFFNVRPFIESLVNESVVCVKDISVRLVENLEQSGVRSHELTKRYSQIIDYKLANPLVEKINNFASWLESCGILEIPDKILNEYMHLISLSDEKIADSVDAKINENTPEEVGVTLKSGKSAENIDFLISDIISTIDQIKILEKEVKELEKILEEKKTSLNNTLKGRKIAQVFGPLVENLKTKYSALLNEDTIEKFRVMMDNFCVILEERNELRYRLVFGEEMPDNKNSNIENNGDFDISNKNQSSKLENEPTKDIETSHPKERNVKRHKSVVDQNAMKIFARWSLPINNSTKSTQK</sequence>
<proteinExistence type="predicted"/>
<organism evidence="3 4">
    <name type="scientific">Cryptosporidium xiaoi</name>
    <dbReference type="NCBI Taxonomy" id="659607"/>
    <lineage>
        <taxon>Eukaryota</taxon>
        <taxon>Sar</taxon>
        <taxon>Alveolata</taxon>
        <taxon>Apicomplexa</taxon>
        <taxon>Conoidasida</taxon>
        <taxon>Coccidia</taxon>
        <taxon>Eucoccidiorida</taxon>
        <taxon>Eimeriorina</taxon>
        <taxon>Cryptosporidiidae</taxon>
        <taxon>Cryptosporidium</taxon>
    </lineage>
</organism>
<gene>
    <name evidence="3" type="ORF">RS030_203080</name>
</gene>
<dbReference type="EMBL" id="JAWDEY010000012">
    <property type="protein sequence ID" value="KAK6589493.1"/>
    <property type="molecule type" value="Genomic_DNA"/>
</dbReference>
<evidence type="ECO:0000313" key="3">
    <source>
        <dbReference type="EMBL" id="KAK6589493.1"/>
    </source>
</evidence>
<name>A0AAV9XXP3_9CRYT</name>
<comment type="caution">
    <text evidence="3">The sequence shown here is derived from an EMBL/GenBank/DDBJ whole genome shotgun (WGS) entry which is preliminary data.</text>
</comment>
<evidence type="ECO:0000256" key="2">
    <source>
        <dbReference type="SAM" id="MobiDB-lite"/>
    </source>
</evidence>
<evidence type="ECO:0000313" key="4">
    <source>
        <dbReference type="Proteomes" id="UP001311799"/>
    </source>
</evidence>
<protein>
    <submittedName>
        <fullName evidence="3">Uncharacterized protein</fullName>
    </submittedName>
</protein>
<feature type="coiled-coil region" evidence="1">
    <location>
        <begin position="136"/>
        <end position="166"/>
    </location>
</feature>
<reference evidence="3 4" key="1">
    <citation type="submission" date="2023-10" db="EMBL/GenBank/DDBJ databases">
        <title>Comparative genomics analysis reveals potential genetic determinants of host preference in Cryptosporidium xiaoi.</title>
        <authorList>
            <person name="Xiao L."/>
            <person name="Li J."/>
        </authorList>
    </citation>
    <scope>NUCLEOTIDE SEQUENCE [LARGE SCALE GENOMIC DNA]</scope>
    <source>
        <strain evidence="3 4">52996</strain>
    </source>
</reference>
<feature type="region of interest" description="Disordered" evidence="2">
    <location>
        <begin position="228"/>
        <end position="275"/>
    </location>
</feature>
<evidence type="ECO:0000256" key="1">
    <source>
        <dbReference type="SAM" id="Coils"/>
    </source>
</evidence>
<accession>A0AAV9XXP3</accession>
<dbReference type="Proteomes" id="UP001311799">
    <property type="component" value="Unassembled WGS sequence"/>
</dbReference>
<keyword evidence="1" id="KW-0175">Coiled coil</keyword>
<keyword evidence="4" id="KW-1185">Reference proteome</keyword>